<name>A0A9D1DMI8_9FIRM</name>
<dbReference type="SUPFAM" id="SSF53092">
    <property type="entry name" value="Creatinase/prolidase N-terminal domain"/>
    <property type="match status" value="1"/>
</dbReference>
<keyword evidence="3" id="KW-0645">Protease</keyword>
<keyword evidence="3" id="KW-0378">Hydrolase</keyword>
<dbReference type="PANTHER" id="PTHR46112">
    <property type="entry name" value="AMINOPEPTIDASE"/>
    <property type="match status" value="1"/>
</dbReference>
<evidence type="ECO:0000259" key="1">
    <source>
        <dbReference type="Pfam" id="PF00557"/>
    </source>
</evidence>
<dbReference type="GO" id="GO:0004177">
    <property type="term" value="F:aminopeptidase activity"/>
    <property type="evidence" value="ECO:0007669"/>
    <property type="project" value="UniProtKB-KW"/>
</dbReference>
<feature type="domain" description="Peptidase M24" evidence="1">
    <location>
        <begin position="159"/>
        <end position="366"/>
    </location>
</feature>
<dbReference type="EMBL" id="DVHH01000195">
    <property type="protein sequence ID" value="HIR55545.1"/>
    <property type="molecule type" value="Genomic_DNA"/>
</dbReference>
<dbReference type="InterPro" id="IPR000587">
    <property type="entry name" value="Creatinase_N"/>
</dbReference>
<dbReference type="CDD" id="cd01066">
    <property type="entry name" value="APP_MetAP"/>
    <property type="match status" value="1"/>
</dbReference>
<dbReference type="Gene3D" id="3.40.350.10">
    <property type="entry name" value="Creatinase/prolidase N-terminal domain"/>
    <property type="match status" value="1"/>
</dbReference>
<dbReference type="Gene3D" id="3.90.230.10">
    <property type="entry name" value="Creatinase/methionine aminopeptidase superfamily"/>
    <property type="match status" value="1"/>
</dbReference>
<keyword evidence="3" id="KW-0031">Aminopeptidase</keyword>
<dbReference type="InterPro" id="IPR050659">
    <property type="entry name" value="Peptidase_M24B"/>
</dbReference>
<sequence>MSRAAEKVKQAGLSCIMGTSKAAVCHLTGLRSVIWESKAGTPGLLFLSAEGQYALVNSFTGVDAAMYSTCLERKDFMNYDSSGRSGVATNQLGAMCYTLRHFGCTKGKIGCELGSGIHLHMPISLFEDLKKEFPDLEFVDATELIWDILADKSEAQLADLRQAETINSQAVAKGIEGLKPGVTTELELYKSIARQGYLCGSEHFTFMSLVSGPERALCADCPPSDEVISAEPGTIIRVEGGAIRNELNAPFAANIVVGGVQPGQEPAWELAQDMISAAMAAVKPGAPASSVAAAMDACAEVHGKADWSVQPGYAGSGIGWGRIDGPLLSKNSKSVLRAGMALTLQASVRHSSLGMLILRQNVVVTEGGCAFLNGKTTEPLIV</sequence>
<dbReference type="Pfam" id="PF01321">
    <property type="entry name" value="Creatinase_N"/>
    <property type="match status" value="1"/>
</dbReference>
<feature type="domain" description="Creatinase N-terminal" evidence="2">
    <location>
        <begin position="2"/>
        <end position="147"/>
    </location>
</feature>
<dbReference type="Proteomes" id="UP000824238">
    <property type="component" value="Unassembled WGS sequence"/>
</dbReference>
<protein>
    <submittedName>
        <fullName evidence="3">Aminopeptidase P family protein</fullName>
    </submittedName>
</protein>
<dbReference type="PANTHER" id="PTHR46112:SF2">
    <property type="entry name" value="XAA-PRO AMINOPEPTIDASE P-RELATED"/>
    <property type="match status" value="1"/>
</dbReference>
<accession>A0A9D1DMI8</accession>
<reference evidence="3" key="1">
    <citation type="submission" date="2020-10" db="EMBL/GenBank/DDBJ databases">
        <authorList>
            <person name="Gilroy R."/>
        </authorList>
    </citation>
    <scope>NUCLEOTIDE SEQUENCE</scope>
    <source>
        <strain evidence="3">ChiGjej3B3-7149</strain>
    </source>
</reference>
<dbReference type="InterPro" id="IPR036005">
    <property type="entry name" value="Creatinase/aminopeptidase-like"/>
</dbReference>
<dbReference type="InterPro" id="IPR000994">
    <property type="entry name" value="Pept_M24"/>
</dbReference>
<evidence type="ECO:0000259" key="2">
    <source>
        <dbReference type="Pfam" id="PF01321"/>
    </source>
</evidence>
<gene>
    <name evidence="3" type="ORF">IAD36_08140</name>
</gene>
<comment type="caution">
    <text evidence="3">The sequence shown here is derived from an EMBL/GenBank/DDBJ whole genome shotgun (WGS) entry which is preliminary data.</text>
</comment>
<reference evidence="3" key="2">
    <citation type="journal article" date="2021" name="PeerJ">
        <title>Extensive microbial diversity within the chicken gut microbiome revealed by metagenomics and culture.</title>
        <authorList>
            <person name="Gilroy R."/>
            <person name="Ravi A."/>
            <person name="Getino M."/>
            <person name="Pursley I."/>
            <person name="Horton D.L."/>
            <person name="Alikhan N.F."/>
            <person name="Baker D."/>
            <person name="Gharbi K."/>
            <person name="Hall N."/>
            <person name="Watson M."/>
            <person name="Adriaenssens E.M."/>
            <person name="Foster-Nyarko E."/>
            <person name="Jarju S."/>
            <person name="Secka A."/>
            <person name="Antonio M."/>
            <person name="Oren A."/>
            <person name="Chaudhuri R.R."/>
            <person name="La Ragione R."/>
            <person name="Hildebrand F."/>
            <person name="Pallen M.J."/>
        </authorList>
    </citation>
    <scope>NUCLEOTIDE SEQUENCE</scope>
    <source>
        <strain evidence="3">ChiGjej3B3-7149</strain>
    </source>
</reference>
<organism evidence="3 4">
    <name type="scientific">Candidatus Scatomorpha intestinigallinarum</name>
    <dbReference type="NCBI Taxonomy" id="2840923"/>
    <lineage>
        <taxon>Bacteria</taxon>
        <taxon>Bacillati</taxon>
        <taxon>Bacillota</taxon>
        <taxon>Clostridia</taxon>
        <taxon>Eubacteriales</taxon>
        <taxon>Candidatus Scatomorpha</taxon>
    </lineage>
</organism>
<dbReference type="InterPro" id="IPR029149">
    <property type="entry name" value="Creatin/AminoP/Spt16_N"/>
</dbReference>
<evidence type="ECO:0000313" key="4">
    <source>
        <dbReference type="Proteomes" id="UP000824238"/>
    </source>
</evidence>
<dbReference type="SUPFAM" id="SSF55920">
    <property type="entry name" value="Creatinase/aminopeptidase"/>
    <property type="match status" value="1"/>
</dbReference>
<dbReference type="Pfam" id="PF00557">
    <property type="entry name" value="Peptidase_M24"/>
    <property type="match status" value="1"/>
</dbReference>
<evidence type="ECO:0000313" key="3">
    <source>
        <dbReference type="EMBL" id="HIR55545.1"/>
    </source>
</evidence>
<dbReference type="AlphaFoldDB" id="A0A9D1DMI8"/>
<proteinExistence type="predicted"/>